<dbReference type="InterPro" id="IPR017867">
    <property type="entry name" value="Tyr_phospatase_low_mol_wt"/>
</dbReference>
<evidence type="ECO:0000313" key="6">
    <source>
        <dbReference type="EMBL" id="CAB4665650.1"/>
    </source>
</evidence>
<keyword evidence="4" id="KW-0904">Protein phosphatase</keyword>
<dbReference type="EMBL" id="CAEZWW010000025">
    <property type="protein sequence ID" value="CAB4665650.1"/>
    <property type="molecule type" value="Genomic_DNA"/>
</dbReference>
<evidence type="ECO:0000256" key="2">
    <source>
        <dbReference type="ARBA" id="ARBA00013064"/>
    </source>
</evidence>
<dbReference type="Pfam" id="PF01451">
    <property type="entry name" value="LMWPc"/>
    <property type="match status" value="1"/>
</dbReference>
<dbReference type="PRINTS" id="PR00719">
    <property type="entry name" value="LMWPTPASE"/>
</dbReference>
<dbReference type="AlphaFoldDB" id="A0A6J6LUV1"/>
<evidence type="ECO:0000256" key="4">
    <source>
        <dbReference type="ARBA" id="ARBA00022912"/>
    </source>
</evidence>
<dbReference type="PANTHER" id="PTHR11717:SF7">
    <property type="entry name" value="LOW MOLECULAR WEIGHT PHOSPHOTYROSINE PROTEIN PHOSPHATASE"/>
    <property type="match status" value="1"/>
</dbReference>
<dbReference type="InterPro" id="IPR036196">
    <property type="entry name" value="Ptyr_pPase_sf"/>
</dbReference>
<dbReference type="PANTHER" id="PTHR11717">
    <property type="entry name" value="LOW MOLECULAR WEIGHT PROTEIN TYROSINE PHOSPHATASE"/>
    <property type="match status" value="1"/>
</dbReference>
<protein>
    <recommendedName>
        <fullName evidence="2">protein-tyrosine-phosphatase</fullName>
        <ecNumber evidence="2">3.1.3.48</ecNumber>
    </recommendedName>
</protein>
<gene>
    <name evidence="6" type="ORF">UFOPK2310_00336</name>
</gene>
<dbReference type="EC" id="3.1.3.48" evidence="2"/>
<organism evidence="6">
    <name type="scientific">freshwater metagenome</name>
    <dbReference type="NCBI Taxonomy" id="449393"/>
    <lineage>
        <taxon>unclassified sequences</taxon>
        <taxon>metagenomes</taxon>
        <taxon>ecological metagenomes</taxon>
    </lineage>
</organism>
<feature type="domain" description="Phosphotyrosine protein phosphatase I" evidence="5">
    <location>
        <begin position="5"/>
        <end position="161"/>
    </location>
</feature>
<dbReference type="InterPro" id="IPR023485">
    <property type="entry name" value="Ptyr_pPase"/>
</dbReference>
<dbReference type="SUPFAM" id="SSF52788">
    <property type="entry name" value="Phosphotyrosine protein phosphatases I"/>
    <property type="match status" value="1"/>
</dbReference>
<keyword evidence="3" id="KW-0378">Hydrolase</keyword>
<evidence type="ECO:0000259" key="5">
    <source>
        <dbReference type="SMART" id="SM00226"/>
    </source>
</evidence>
<dbReference type="Gene3D" id="3.40.50.2300">
    <property type="match status" value="1"/>
</dbReference>
<evidence type="ECO:0000256" key="1">
    <source>
        <dbReference type="ARBA" id="ARBA00011063"/>
    </source>
</evidence>
<evidence type="ECO:0000256" key="3">
    <source>
        <dbReference type="ARBA" id="ARBA00022801"/>
    </source>
</evidence>
<dbReference type="CDD" id="cd16343">
    <property type="entry name" value="LMWPTP"/>
    <property type="match status" value="1"/>
</dbReference>
<dbReference type="GO" id="GO:0004725">
    <property type="term" value="F:protein tyrosine phosphatase activity"/>
    <property type="evidence" value="ECO:0007669"/>
    <property type="project" value="UniProtKB-EC"/>
</dbReference>
<name>A0A6J6LUV1_9ZZZZ</name>
<sequence length="167" mass="18068">MTTPYRITIICLGNICRSPIGEAVLRDRIAEVGLTEQITVDSAGTGDWHIGQGANAKSITTLNQHGYQLDHTARQITPSWFDAIDLALVMDTNNYTDVAALIKTSGSQVELRMMRAFDPALIGIAEPDPALDVPDPYHGTLEDFTAVLKMIEAASDGLVTELALRVS</sequence>
<dbReference type="InterPro" id="IPR050438">
    <property type="entry name" value="LMW_PTPase"/>
</dbReference>
<accession>A0A6J6LUV1</accession>
<proteinExistence type="inferred from homology"/>
<reference evidence="6" key="1">
    <citation type="submission" date="2020-05" db="EMBL/GenBank/DDBJ databases">
        <authorList>
            <person name="Chiriac C."/>
            <person name="Salcher M."/>
            <person name="Ghai R."/>
            <person name="Kavagutti S V."/>
        </authorList>
    </citation>
    <scope>NUCLEOTIDE SEQUENCE</scope>
</reference>
<comment type="similarity">
    <text evidence="1">Belongs to the low molecular weight phosphotyrosine protein phosphatase family.</text>
</comment>
<dbReference type="SMART" id="SM00226">
    <property type="entry name" value="LMWPc"/>
    <property type="match status" value="1"/>
</dbReference>